<dbReference type="KEGG" id="dko:I596_1508"/>
<evidence type="ECO:0008006" key="4">
    <source>
        <dbReference type="Google" id="ProtNLM"/>
    </source>
</evidence>
<dbReference type="OrthoDB" id="9801383at2"/>
<dbReference type="Pfam" id="PF05787">
    <property type="entry name" value="PhoX"/>
    <property type="match status" value="2"/>
</dbReference>
<evidence type="ECO:0000313" key="2">
    <source>
        <dbReference type="EMBL" id="ANB17534.1"/>
    </source>
</evidence>
<dbReference type="InterPro" id="IPR006311">
    <property type="entry name" value="TAT_signal"/>
</dbReference>
<dbReference type="Proteomes" id="UP000076830">
    <property type="component" value="Chromosome"/>
</dbReference>
<keyword evidence="3" id="KW-1185">Reference proteome</keyword>
<dbReference type="PANTHER" id="PTHR35399">
    <property type="entry name" value="SLR8030 PROTEIN"/>
    <property type="match status" value="1"/>
</dbReference>
<name>A0A160DTK3_9GAMM</name>
<dbReference type="NCBIfam" id="TIGR01409">
    <property type="entry name" value="TAT_signal_seq"/>
    <property type="match status" value="1"/>
</dbReference>
<gene>
    <name evidence="2" type="ORF">I596_1508</name>
</gene>
<dbReference type="STRING" id="1300342.I596_1508"/>
<evidence type="ECO:0000256" key="1">
    <source>
        <dbReference type="ARBA" id="ARBA00022729"/>
    </source>
</evidence>
<proteinExistence type="predicted"/>
<dbReference type="PATRIC" id="fig|1300342.3.peg.1470"/>
<dbReference type="EMBL" id="CP015249">
    <property type="protein sequence ID" value="ANB17534.1"/>
    <property type="molecule type" value="Genomic_DNA"/>
</dbReference>
<dbReference type="PROSITE" id="PS51318">
    <property type="entry name" value="TAT"/>
    <property type="match status" value="1"/>
</dbReference>
<dbReference type="RefSeq" id="WP_067645807.1">
    <property type="nucleotide sequence ID" value="NZ_CP015249.1"/>
</dbReference>
<dbReference type="PANTHER" id="PTHR35399:SF2">
    <property type="entry name" value="DUF839 DOMAIN-CONTAINING PROTEIN"/>
    <property type="match status" value="1"/>
</dbReference>
<dbReference type="AlphaFoldDB" id="A0A160DTK3"/>
<sequence length="437" mass="46597">MSTIDPRALPAAAVSRRRFLGQAALGAGLLTIGGQVAAGVNEATRGLVRSAGSEARQRFVEALGAGLQPPDANGVRLPPGFTSRIVARSGQAAVRGAAYAWHPAPDGGACYATADGGWIYVSNSEVYPETGGVGALKFDAQGTVVDTYAVLSGTNVNCAGGRTPWNTWLSCEEYDLGLVWECDPFKPGQGIARPALGTFAHEACAVDPIGKHVYLTEDKGSDSGFYRFTPTNYPDLGEGVLEIMEVLGDPVTGRKRVIWHRVPNPNPTAEQTPCRQQIETAYHFKRGEGMYYHDGVVYFATTSDDRIWAYRCRDAAIEIFYDAQARQDAGLDAPLWEPDNVVVDSSGYVYVSEDSDDLQVVMIGPEGTPLPLLQLVGHDASEVTGPAFSPDGLRFYCSSQRGTAGSSEAGITFEISGPFPGTEVILASGFDARVTDL</sequence>
<dbReference type="Gene3D" id="2.120.10.30">
    <property type="entry name" value="TolB, C-terminal domain"/>
    <property type="match status" value="1"/>
</dbReference>
<protein>
    <recommendedName>
        <fullName evidence="4">Translocation protein TolB</fullName>
    </recommendedName>
</protein>
<keyword evidence="1" id="KW-0732">Signal</keyword>
<organism evidence="2 3">
    <name type="scientific">Dokdonella koreensis DS-123</name>
    <dbReference type="NCBI Taxonomy" id="1300342"/>
    <lineage>
        <taxon>Bacteria</taxon>
        <taxon>Pseudomonadati</taxon>
        <taxon>Pseudomonadota</taxon>
        <taxon>Gammaproteobacteria</taxon>
        <taxon>Lysobacterales</taxon>
        <taxon>Rhodanobacteraceae</taxon>
        <taxon>Dokdonella</taxon>
    </lineage>
</organism>
<dbReference type="SUPFAM" id="SSF101898">
    <property type="entry name" value="NHL repeat"/>
    <property type="match status" value="1"/>
</dbReference>
<evidence type="ECO:0000313" key="3">
    <source>
        <dbReference type="Proteomes" id="UP000076830"/>
    </source>
</evidence>
<reference evidence="2 3" key="1">
    <citation type="submission" date="2016-04" db="EMBL/GenBank/DDBJ databases">
        <title>Complete genome sequence of Dokdonella koreensis DS-123T.</title>
        <authorList>
            <person name="Kim J.F."/>
            <person name="Lee H."/>
            <person name="Kwak M.-J."/>
        </authorList>
    </citation>
    <scope>NUCLEOTIDE SEQUENCE [LARGE SCALE GENOMIC DNA]</scope>
    <source>
        <strain evidence="2 3">DS-123</strain>
    </source>
</reference>
<accession>A0A160DTK3</accession>
<dbReference type="InterPro" id="IPR008557">
    <property type="entry name" value="PhoX"/>
</dbReference>
<dbReference type="InterPro" id="IPR019546">
    <property type="entry name" value="TAT_signal_bac_arc"/>
</dbReference>
<dbReference type="InterPro" id="IPR011042">
    <property type="entry name" value="6-blade_b-propeller_TolB-like"/>
</dbReference>